<dbReference type="InterPro" id="IPR001900">
    <property type="entry name" value="RNase_II/R"/>
</dbReference>
<accession>A0A1X2HI65</accession>
<feature type="region of interest" description="Disordered" evidence="2">
    <location>
        <begin position="275"/>
        <end position="300"/>
    </location>
</feature>
<dbReference type="InterPro" id="IPR041093">
    <property type="entry name" value="Dis3l2-like_C"/>
</dbReference>
<dbReference type="Gene3D" id="2.40.50.140">
    <property type="entry name" value="Nucleic acid-binding proteins"/>
    <property type="match status" value="1"/>
</dbReference>
<dbReference type="Gene3D" id="2.40.50.690">
    <property type="match status" value="1"/>
</dbReference>
<evidence type="ECO:0000256" key="2">
    <source>
        <dbReference type="SAM" id="MobiDB-lite"/>
    </source>
</evidence>
<feature type="compositionally biased region" description="Low complexity" evidence="2">
    <location>
        <begin position="22"/>
        <end position="39"/>
    </location>
</feature>
<dbReference type="PANTHER" id="PTHR23355:SF9">
    <property type="entry name" value="DIS3-LIKE EXONUCLEASE 2"/>
    <property type="match status" value="1"/>
</dbReference>
<dbReference type="SMART" id="SM00955">
    <property type="entry name" value="RNB"/>
    <property type="match status" value="1"/>
</dbReference>
<dbReference type="FunFam" id="2.40.50.700:FF:000002">
    <property type="entry name" value="Cell wall biogenesis protein"/>
    <property type="match status" value="1"/>
</dbReference>
<sequence length="989" mass="112931">MYRQEKQSRRLSEPSSRHYYQHELQQQHQQHPPYQQQRPTFASNKRTSLQWPASTRYDEEEEEPQRRPPALSLDMSNKRRNSRSYGNDWRTWLRSPTAATNSRNSYAFVPFTPTRISFSREDNGSQAGGPQQRRALFTAHLPFSALVPLLKAHQLVSGILRVNKRNRSDAYVYCEELNADIYICGSRDRNRALEGDIVAIKLVEVDKVMREKFEKEQAKVMRNNGQPIVRKPDEEDEKEIMFGGEEDVDKVKPKFCGVVVAILERAQSQMFSGTLGLMRPSNKRTKREDYQEEEPERRRDSTPRIIWFKPTDKRVPLIAIPVEQAPPGFIETPDQFENRLFLGSIKRWPITSLHPFGVLENELGHVDDQVIQLRAILADNNFPIGPFPEVMLRTVPLLPWTPSEESVNMRLDLRSHRSMTIDSTGDGCLDNALSIHRYDDNIYEIGFHVADITAFVKPHSPLDKEAKARAAGIHMEETAPLWPEELLHGCTDLVAGEDRFAFSVIWKLSQDGQIVDTWYGKTVIRSHGVLSLNEVQDILDNTATPNHISTEDNEKPEWGDDIQLLFSVAEKLRTSRIQQGALFLRETVLDIKMQNNAPTMIGRKERLPSEDMIEEFKILANTGVAEKITRQFPEQALLLSQGGPNERKLNELTHYLSGLGYHIDPSSTASLQRSVDAIENEAAKIVITVLALKAMERPKFFCTGKFDINRYHHYALNVPLYAEFSMPSRRFADFLVHRQLEAALSGESRFYLESDIIQKIARHCNVKGQAADYAREQTQHLFLSKYLNASRQTSTTHEAIVVGVQEQAFDVMVPELGLERRIHVINLPLETYKYNSVDGLLHLFWRPGVATADAMVEQTNAYDESEDDDLEEELADLSPAISPSAAQTSTMNDQHMKVMDAVNRLSIRSVSSSPPIAESNNNHFSKRRPRSMSLRAIQGENPWTSQQECTIPQECRQIIRPFDYIRVVITSDPNRSPALIRVLAANPFV</sequence>
<feature type="region of interest" description="Disordered" evidence="2">
    <location>
        <begin position="1"/>
        <end position="88"/>
    </location>
</feature>
<dbReference type="AlphaFoldDB" id="A0A1X2HI65"/>
<comment type="caution">
    <text evidence="4">The sequence shown here is derived from an EMBL/GenBank/DDBJ whole genome shotgun (WGS) entry which is preliminary data.</text>
</comment>
<dbReference type="Proteomes" id="UP000242180">
    <property type="component" value="Unassembled WGS sequence"/>
</dbReference>
<dbReference type="GO" id="GO:0000175">
    <property type="term" value="F:3'-5'-RNA exonuclease activity"/>
    <property type="evidence" value="ECO:0007669"/>
    <property type="project" value="TreeGrafter"/>
</dbReference>
<dbReference type="OMA" id="FDINRYH"/>
<feature type="compositionally biased region" description="Polar residues" evidence="2">
    <location>
        <begin position="40"/>
        <end position="53"/>
    </location>
</feature>
<dbReference type="OrthoDB" id="372421at2759"/>
<dbReference type="InterPro" id="IPR012340">
    <property type="entry name" value="NA-bd_OB-fold"/>
</dbReference>
<organism evidence="4 5">
    <name type="scientific">Syncephalastrum racemosum</name>
    <name type="common">Filamentous fungus</name>
    <dbReference type="NCBI Taxonomy" id="13706"/>
    <lineage>
        <taxon>Eukaryota</taxon>
        <taxon>Fungi</taxon>
        <taxon>Fungi incertae sedis</taxon>
        <taxon>Mucoromycota</taxon>
        <taxon>Mucoromycotina</taxon>
        <taxon>Mucoromycetes</taxon>
        <taxon>Mucorales</taxon>
        <taxon>Syncephalastraceae</taxon>
        <taxon>Syncephalastrum</taxon>
    </lineage>
</organism>
<keyword evidence="5" id="KW-1185">Reference proteome</keyword>
<dbReference type="InParanoid" id="A0A1X2HI65"/>
<dbReference type="InterPro" id="IPR050180">
    <property type="entry name" value="RNR_Ribonuclease"/>
</dbReference>
<dbReference type="STRING" id="13706.A0A1X2HI65"/>
<dbReference type="GO" id="GO:0006402">
    <property type="term" value="P:mRNA catabolic process"/>
    <property type="evidence" value="ECO:0007669"/>
    <property type="project" value="TreeGrafter"/>
</dbReference>
<evidence type="ECO:0000256" key="1">
    <source>
        <dbReference type="ARBA" id="ARBA00005785"/>
    </source>
</evidence>
<dbReference type="Gene3D" id="2.40.50.700">
    <property type="match status" value="1"/>
</dbReference>
<evidence type="ECO:0000313" key="4">
    <source>
        <dbReference type="EMBL" id="ORY98729.1"/>
    </source>
</evidence>
<proteinExistence type="inferred from homology"/>
<protein>
    <recommendedName>
        <fullName evidence="3">RNB domain-containing protein</fullName>
    </recommendedName>
</protein>
<feature type="compositionally biased region" description="Polar residues" evidence="2">
    <location>
        <begin position="911"/>
        <end position="923"/>
    </location>
</feature>
<evidence type="ECO:0000313" key="5">
    <source>
        <dbReference type="Proteomes" id="UP000242180"/>
    </source>
</evidence>
<dbReference type="PANTHER" id="PTHR23355">
    <property type="entry name" value="RIBONUCLEASE"/>
    <property type="match status" value="1"/>
</dbReference>
<dbReference type="InterPro" id="IPR041505">
    <property type="entry name" value="Dis3_CSD2"/>
</dbReference>
<feature type="region of interest" description="Disordered" evidence="2">
    <location>
        <begin position="911"/>
        <end position="930"/>
    </location>
</feature>
<comment type="similarity">
    <text evidence="1">Belongs to the RNR ribonuclease family.</text>
</comment>
<dbReference type="Pfam" id="PF17877">
    <property type="entry name" value="Dis3l2_C_term"/>
    <property type="match status" value="1"/>
</dbReference>
<name>A0A1X2HI65_SYNRA</name>
<dbReference type="SUPFAM" id="SSF50249">
    <property type="entry name" value="Nucleic acid-binding proteins"/>
    <property type="match status" value="2"/>
</dbReference>
<dbReference type="Pfam" id="PF00773">
    <property type="entry name" value="RNB"/>
    <property type="match status" value="1"/>
</dbReference>
<dbReference type="Pfam" id="PF17849">
    <property type="entry name" value="OB_Dis3"/>
    <property type="match status" value="1"/>
</dbReference>
<feature type="domain" description="RNB" evidence="3">
    <location>
        <begin position="410"/>
        <end position="746"/>
    </location>
</feature>
<dbReference type="GO" id="GO:0000932">
    <property type="term" value="C:P-body"/>
    <property type="evidence" value="ECO:0007669"/>
    <property type="project" value="TreeGrafter"/>
</dbReference>
<dbReference type="GO" id="GO:0003723">
    <property type="term" value="F:RNA binding"/>
    <property type="evidence" value="ECO:0007669"/>
    <property type="project" value="InterPro"/>
</dbReference>
<reference evidence="4 5" key="1">
    <citation type="submission" date="2016-07" db="EMBL/GenBank/DDBJ databases">
        <title>Pervasive Adenine N6-methylation of Active Genes in Fungi.</title>
        <authorList>
            <consortium name="DOE Joint Genome Institute"/>
            <person name="Mondo S.J."/>
            <person name="Dannebaum R.O."/>
            <person name="Kuo R.C."/>
            <person name="Labutti K."/>
            <person name="Haridas S."/>
            <person name="Kuo A."/>
            <person name="Salamov A."/>
            <person name="Ahrendt S.R."/>
            <person name="Lipzen A."/>
            <person name="Sullivan W."/>
            <person name="Andreopoulos W.B."/>
            <person name="Clum A."/>
            <person name="Lindquist E."/>
            <person name="Daum C."/>
            <person name="Ramamoorthy G.K."/>
            <person name="Gryganskyi A."/>
            <person name="Culley D."/>
            <person name="Magnuson J.K."/>
            <person name="James T.Y."/>
            <person name="O'Malley M.A."/>
            <person name="Stajich J.E."/>
            <person name="Spatafora J.W."/>
            <person name="Visel A."/>
            <person name="Grigoriev I.V."/>
        </authorList>
    </citation>
    <scope>NUCLEOTIDE SEQUENCE [LARGE SCALE GENOMIC DNA]</scope>
    <source>
        <strain evidence="4 5">NRRL 2496</strain>
    </source>
</reference>
<feature type="compositionally biased region" description="Basic and acidic residues" evidence="2">
    <location>
        <begin position="1"/>
        <end position="16"/>
    </location>
</feature>
<dbReference type="EMBL" id="MCGN01000003">
    <property type="protein sequence ID" value="ORY98729.1"/>
    <property type="molecule type" value="Genomic_DNA"/>
</dbReference>
<evidence type="ECO:0000259" key="3">
    <source>
        <dbReference type="SMART" id="SM00955"/>
    </source>
</evidence>
<gene>
    <name evidence="4" type="ORF">BCR43DRAFT_436290</name>
</gene>